<dbReference type="AlphaFoldDB" id="A0A7J3VTZ7"/>
<feature type="region of interest" description="Disordered" evidence="1">
    <location>
        <begin position="1"/>
        <end position="21"/>
    </location>
</feature>
<dbReference type="InterPro" id="IPR036236">
    <property type="entry name" value="Znf_C2H2_sf"/>
</dbReference>
<dbReference type="InterPro" id="IPR013087">
    <property type="entry name" value="Znf_C2H2_type"/>
</dbReference>
<protein>
    <submittedName>
        <fullName evidence="3">C2H2-type zinc finger protein</fullName>
    </submittedName>
</protein>
<sequence>MIKLKARAPSLSGWGSPRMSKGPFKCPYCESVFKTEAELSKHIDRIHIGSGLLEGDRTKW</sequence>
<accession>A0A7J3VTZ7</accession>
<dbReference type="EMBL" id="DRXH01000107">
    <property type="protein sequence ID" value="HHM44273.1"/>
    <property type="molecule type" value="Genomic_DNA"/>
</dbReference>
<reference evidence="3" key="1">
    <citation type="journal article" date="2020" name="mSystems">
        <title>Genome- and Community-Level Interaction Insights into Carbon Utilization and Element Cycling Functions of Hydrothermarchaeota in Hydrothermal Sediment.</title>
        <authorList>
            <person name="Zhou Z."/>
            <person name="Liu Y."/>
            <person name="Xu W."/>
            <person name="Pan J."/>
            <person name="Luo Z.H."/>
            <person name="Li M."/>
        </authorList>
    </citation>
    <scope>NUCLEOTIDE SEQUENCE [LARGE SCALE GENOMIC DNA]</scope>
    <source>
        <strain evidence="3">SpSt-1074</strain>
    </source>
</reference>
<dbReference type="SMART" id="SM00355">
    <property type="entry name" value="ZnF_C2H2"/>
    <property type="match status" value="1"/>
</dbReference>
<proteinExistence type="predicted"/>
<dbReference type="PROSITE" id="PS50157">
    <property type="entry name" value="ZINC_FINGER_C2H2_2"/>
    <property type="match status" value="1"/>
</dbReference>
<dbReference type="PROSITE" id="PS00028">
    <property type="entry name" value="ZINC_FINGER_C2H2_1"/>
    <property type="match status" value="1"/>
</dbReference>
<dbReference type="SUPFAM" id="SSF57667">
    <property type="entry name" value="beta-beta-alpha zinc fingers"/>
    <property type="match status" value="1"/>
</dbReference>
<feature type="domain" description="C2H2-type" evidence="2">
    <location>
        <begin position="24"/>
        <end position="52"/>
    </location>
</feature>
<evidence type="ECO:0000256" key="1">
    <source>
        <dbReference type="SAM" id="MobiDB-lite"/>
    </source>
</evidence>
<organism evidence="3">
    <name type="scientific">Caldiarchaeum subterraneum</name>
    <dbReference type="NCBI Taxonomy" id="311458"/>
    <lineage>
        <taxon>Archaea</taxon>
        <taxon>Nitrososphaerota</taxon>
        <taxon>Candidatus Caldarchaeales</taxon>
        <taxon>Candidatus Caldarchaeaceae</taxon>
        <taxon>Candidatus Caldarchaeum</taxon>
    </lineage>
</organism>
<gene>
    <name evidence="3" type="ORF">ENM31_03120</name>
</gene>
<comment type="caution">
    <text evidence="3">The sequence shown here is derived from an EMBL/GenBank/DDBJ whole genome shotgun (WGS) entry which is preliminary data.</text>
</comment>
<name>A0A7J3VTZ7_CALS0</name>
<evidence type="ECO:0000313" key="3">
    <source>
        <dbReference type="EMBL" id="HHM44273.1"/>
    </source>
</evidence>
<dbReference type="Gene3D" id="3.30.160.60">
    <property type="entry name" value="Classic Zinc Finger"/>
    <property type="match status" value="1"/>
</dbReference>
<evidence type="ECO:0000259" key="2">
    <source>
        <dbReference type="PROSITE" id="PS50157"/>
    </source>
</evidence>